<evidence type="ECO:0000313" key="2">
    <source>
        <dbReference type="EMBL" id="MFD0963256.1"/>
    </source>
</evidence>
<sequence length="233" mass="26443">MKKVFILFIAFASLTCLSQDNLILKKEGKTLQNIIPKGWKILDSKKGDLNKDGILDLVFAIQNTDKKNIESNDGLGADTIDLNPRILGIYFGSKSGGFTQKLVSNHFIILQDIPTMDEPFDGFSISKKGVLDIKFKFWFSAGSWTMSNNTYRFCYQNNEFALIGYDSSETHRGTGETTDYSINFLTKKMKIVKGSFSNEVSETVDWKEISLERLITLKDIDKPFELDFEGIRL</sequence>
<comment type="caution">
    <text evidence="2">The sequence shown here is derived from an EMBL/GenBank/DDBJ whole genome shotgun (WGS) entry which is preliminary data.</text>
</comment>
<evidence type="ECO:0000313" key="3">
    <source>
        <dbReference type="Proteomes" id="UP001596997"/>
    </source>
</evidence>
<proteinExistence type="predicted"/>
<organism evidence="2 3">
    <name type="scientific">Pseudofulvibacter geojedonensis</name>
    <dbReference type="NCBI Taxonomy" id="1123758"/>
    <lineage>
        <taxon>Bacteria</taxon>
        <taxon>Pseudomonadati</taxon>
        <taxon>Bacteroidota</taxon>
        <taxon>Flavobacteriia</taxon>
        <taxon>Flavobacteriales</taxon>
        <taxon>Flavobacteriaceae</taxon>
        <taxon>Pseudofulvibacter</taxon>
    </lineage>
</organism>
<dbReference type="EMBL" id="JBHTJM010000005">
    <property type="protein sequence ID" value="MFD0963256.1"/>
    <property type="molecule type" value="Genomic_DNA"/>
</dbReference>
<name>A0ABW3I091_9FLAO</name>
<gene>
    <name evidence="2" type="ORF">ACFQ1O_04450</name>
</gene>
<evidence type="ECO:0000256" key="1">
    <source>
        <dbReference type="SAM" id="SignalP"/>
    </source>
</evidence>
<reference evidence="3" key="1">
    <citation type="journal article" date="2019" name="Int. J. Syst. Evol. Microbiol.">
        <title>The Global Catalogue of Microorganisms (GCM) 10K type strain sequencing project: providing services to taxonomists for standard genome sequencing and annotation.</title>
        <authorList>
            <consortium name="The Broad Institute Genomics Platform"/>
            <consortium name="The Broad Institute Genome Sequencing Center for Infectious Disease"/>
            <person name="Wu L."/>
            <person name="Ma J."/>
        </authorList>
    </citation>
    <scope>NUCLEOTIDE SEQUENCE [LARGE SCALE GENOMIC DNA]</scope>
    <source>
        <strain evidence="3">CCUG 62114</strain>
    </source>
</reference>
<feature type="chain" id="PRO_5045968474" evidence="1">
    <location>
        <begin position="19"/>
        <end position="233"/>
    </location>
</feature>
<keyword evidence="3" id="KW-1185">Reference proteome</keyword>
<dbReference type="Proteomes" id="UP001596997">
    <property type="component" value="Unassembled WGS sequence"/>
</dbReference>
<feature type="signal peptide" evidence="1">
    <location>
        <begin position="1"/>
        <end position="18"/>
    </location>
</feature>
<accession>A0ABW3I091</accession>
<dbReference type="RefSeq" id="WP_377713778.1">
    <property type="nucleotide sequence ID" value="NZ_JBHTJM010000005.1"/>
</dbReference>
<keyword evidence="1" id="KW-0732">Signal</keyword>
<protein>
    <submittedName>
        <fullName evidence="2">Uncharacterized protein</fullName>
    </submittedName>
</protein>